<feature type="compositionally biased region" description="Polar residues" evidence="1">
    <location>
        <begin position="11"/>
        <end position="34"/>
    </location>
</feature>
<accession>A0AAV2IK91</accession>
<protein>
    <submittedName>
        <fullName evidence="2">Uncharacterized protein</fullName>
    </submittedName>
</protein>
<feature type="compositionally biased region" description="Polar residues" evidence="1">
    <location>
        <begin position="138"/>
        <end position="159"/>
    </location>
</feature>
<dbReference type="Proteomes" id="UP001497497">
    <property type="component" value="Unassembled WGS sequence"/>
</dbReference>
<reference evidence="2 3" key="1">
    <citation type="submission" date="2024-04" db="EMBL/GenBank/DDBJ databases">
        <authorList>
            <consortium name="Genoscope - CEA"/>
            <person name="William W."/>
        </authorList>
    </citation>
    <scope>NUCLEOTIDE SEQUENCE [LARGE SCALE GENOMIC DNA]</scope>
</reference>
<feature type="region of interest" description="Disordered" evidence="1">
    <location>
        <begin position="92"/>
        <end position="117"/>
    </location>
</feature>
<dbReference type="EMBL" id="CAXITT010000685">
    <property type="protein sequence ID" value="CAL1545178.1"/>
    <property type="molecule type" value="Genomic_DNA"/>
</dbReference>
<feature type="non-terminal residue" evidence="2">
    <location>
        <position position="1"/>
    </location>
</feature>
<proteinExistence type="predicted"/>
<sequence>SKQLEEVEVTPQKTTQIIKSSQNQSTLLGQNQTTHLPESEFTLNVQTQRSEVAGIATRDSAIRPTIKDQETLDVTDFVGIQVHTQQVESVNIIPHSSSSPAPSPSLEPTTSPYKDVTGLSLKPEIFTIEKEYLHSDHPVTTGTESGQQKITPSTKPETS</sequence>
<gene>
    <name evidence="2" type="ORF">GSLYS_00018661001</name>
</gene>
<feature type="compositionally biased region" description="Low complexity" evidence="1">
    <location>
        <begin position="94"/>
        <end position="112"/>
    </location>
</feature>
<comment type="caution">
    <text evidence="2">The sequence shown here is derived from an EMBL/GenBank/DDBJ whole genome shotgun (WGS) entry which is preliminary data.</text>
</comment>
<feature type="region of interest" description="Disordered" evidence="1">
    <location>
        <begin position="132"/>
        <end position="159"/>
    </location>
</feature>
<feature type="non-terminal residue" evidence="2">
    <location>
        <position position="159"/>
    </location>
</feature>
<feature type="region of interest" description="Disordered" evidence="1">
    <location>
        <begin position="1"/>
        <end position="34"/>
    </location>
</feature>
<keyword evidence="3" id="KW-1185">Reference proteome</keyword>
<evidence type="ECO:0000313" key="2">
    <source>
        <dbReference type="EMBL" id="CAL1545178.1"/>
    </source>
</evidence>
<name>A0AAV2IK91_LYMST</name>
<evidence type="ECO:0000313" key="3">
    <source>
        <dbReference type="Proteomes" id="UP001497497"/>
    </source>
</evidence>
<evidence type="ECO:0000256" key="1">
    <source>
        <dbReference type="SAM" id="MobiDB-lite"/>
    </source>
</evidence>
<dbReference type="AlphaFoldDB" id="A0AAV2IK91"/>
<organism evidence="2 3">
    <name type="scientific">Lymnaea stagnalis</name>
    <name type="common">Great pond snail</name>
    <name type="synonym">Helix stagnalis</name>
    <dbReference type="NCBI Taxonomy" id="6523"/>
    <lineage>
        <taxon>Eukaryota</taxon>
        <taxon>Metazoa</taxon>
        <taxon>Spiralia</taxon>
        <taxon>Lophotrochozoa</taxon>
        <taxon>Mollusca</taxon>
        <taxon>Gastropoda</taxon>
        <taxon>Heterobranchia</taxon>
        <taxon>Euthyneura</taxon>
        <taxon>Panpulmonata</taxon>
        <taxon>Hygrophila</taxon>
        <taxon>Lymnaeoidea</taxon>
        <taxon>Lymnaeidae</taxon>
        <taxon>Lymnaea</taxon>
    </lineage>
</organism>